<evidence type="ECO:0000313" key="8">
    <source>
        <dbReference type="EMBL" id="MBP3192400.1"/>
    </source>
</evidence>
<sequence>MGTFIIAACTFVFAFFIATTLIICHNSYYFLGLNPDKDNFPQDSENEQNNPDISILIPARNEERNILKLLNSIDGQNYPGSMEILVLDDHSSDNTSELVHDFSRTSGFSVRLLKGKEKPGDWLGKNWACHQLAGSANGDILVFLDADTWTDTGFINEIVIRMRRFRLDFLTVWPHQIMNSATEKSVISTVYATIVMYLPTLYCFQAPRWIPTQYLKSKVKPMFASACGQCMVFSKSCYDAVGGHASVKQEVVEDVKLAKKVVSSGKTMRMFHGTEKIWCRMYQSNNEVFEGFRKNFLAGFNYNIPAFVLAWIMHIIVYILPPAILLAGVAGLHSDLHVTTFAGPAAFLTAVPALQRLWITGFLKWPQSAGWLYLAGIFWFQVLALTVVFDYFTGKQNFWKGRSV</sequence>
<evidence type="ECO:0000256" key="3">
    <source>
        <dbReference type="ARBA" id="ARBA00022676"/>
    </source>
</evidence>
<keyword evidence="2" id="KW-1003">Cell membrane</keyword>
<proteinExistence type="predicted"/>
<evidence type="ECO:0000256" key="4">
    <source>
        <dbReference type="ARBA" id="ARBA00022679"/>
    </source>
</evidence>
<feature type="transmembrane region" description="Helical" evidence="6">
    <location>
        <begin position="304"/>
        <end position="329"/>
    </location>
</feature>
<dbReference type="Proteomes" id="UP000673975">
    <property type="component" value="Unassembled WGS sequence"/>
</dbReference>
<keyword evidence="3" id="KW-0328">Glycosyltransferase</keyword>
<keyword evidence="9" id="KW-1185">Reference proteome</keyword>
<keyword evidence="5 6" id="KW-0472">Membrane</keyword>
<feature type="transmembrane region" description="Helical" evidence="6">
    <location>
        <begin position="341"/>
        <end position="359"/>
    </location>
</feature>
<dbReference type="EMBL" id="JAFIDN010000004">
    <property type="protein sequence ID" value="MBP3192400.1"/>
    <property type="molecule type" value="Genomic_DNA"/>
</dbReference>
<evidence type="ECO:0000256" key="5">
    <source>
        <dbReference type="ARBA" id="ARBA00023136"/>
    </source>
</evidence>
<gene>
    <name evidence="8" type="ORF">NATSA_06980</name>
</gene>
<dbReference type="PANTHER" id="PTHR43646">
    <property type="entry name" value="GLYCOSYLTRANSFERASE"/>
    <property type="match status" value="1"/>
</dbReference>
<reference evidence="8" key="1">
    <citation type="submission" date="2021-02" db="EMBL/GenBank/DDBJ databases">
        <title>Natronogracilivirga saccharolytica gen. nov. sp. nov. a new anaerobic, haloalkiliphilic carbohydrate-fermenting bacterium from soda lake and proposing of Cyclonatronumiaceae fam. nov. in the phylum Balneolaeota.</title>
        <authorList>
            <person name="Zhilina T.N."/>
            <person name="Sorokin D.Y."/>
            <person name="Zavarzina D.G."/>
            <person name="Toshchakov S.V."/>
            <person name="Kublanov I.V."/>
        </authorList>
    </citation>
    <scope>NUCLEOTIDE SEQUENCE</scope>
    <source>
        <strain evidence="8">Z-1702</strain>
    </source>
</reference>
<dbReference type="AlphaFoldDB" id="A0A8J7RIH6"/>
<comment type="caution">
    <text evidence="8">The sequence shown here is derived from an EMBL/GenBank/DDBJ whole genome shotgun (WGS) entry which is preliminary data.</text>
</comment>
<evidence type="ECO:0000256" key="2">
    <source>
        <dbReference type="ARBA" id="ARBA00022475"/>
    </source>
</evidence>
<organism evidence="8 9">
    <name type="scientific">Natronogracilivirga saccharolytica</name>
    <dbReference type="NCBI Taxonomy" id="2812953"/>
    <lineage>
        <taxon>Bacteria</taxon>
        <taxon>Pseudomonadati</taxon>
        <taxon>Balneolota</taxon>
        <taxon>Balneolia</taxon>
        <taxon>Balneolales</taxon>
        <taxon>Cyclonatronaceae</taxon>
        <taxon>Natronogracilivirga</taxon>
    </lineage>
</organism>
<evidence type="ECO:0000256" key="1">
    <source>
        <dbReference type="ARBA" id="ARBA00004236"/>
    </source>
</evidence>
<dbReference type="Pfam" id="PF00535">
    <property type="entry name" value="Glycos_transf_2"/>
    <property type="match status" value="1"/>
</dbReference>
<dbReference type="InterPro" id="IPR029044">
    <property type="entry name" value="Nucleotide-diphossugar_trans"/>
</dbReference>
<name>A0A8J7RIH6_9BACT</name>
<evidence type="ECO:0000313" key="9">
    <source>
        <dbReference type="Proteomes" id="UP000673975"/>
    </source>
</evidence>
<accession>A0A8J7RIH6</accession>
<dbReference type="GO" id="GO:0005886">
    <property type="term" value="C:plasma membrane"/>
    <property type="evidence" value="ECO:0007669"/>
    <property type="project" value="UniProtKB-SubCell"/>
</dbReference>
<comment type="subcellular location">
    <subcellularLocation>
        <location evidence="1">Cell membrane</location>
    </subcellularLocation>
</comment>
<dbReference type="SUPFAM" id="SSF53448">
    <property type="entry name" value="Nucleotide-diphospho-sugar transferases"/>
    <property type="match status" value="1"/>
</dbReference>
<keyword evidence="6" id="KW-1133">Transmembrane helix</keyword>
<evidence type="ECO:0000259" key="7">
    <source>
        <dbReference type="Pfam" id="PF00535"/>
    </source>
</evidence>
<evidence type="ECO:0000256" key="6">
    <source>
        <dbReference type="SAM" id="Phobius"/>
    </source>
</evidence>
<dbReference type="GO" id="GO:0016757">
    <property type="term" value="F:glycosyltransferase activity"/>
    <property type="evidence" value="ECO:0007669"/>
    <property type="project" value="UniProtKB-KW"/>
</dbReference>
<keyword evidence="6" id="KW-0812">Transmembrane</keyword>
<keyword evidence="4" id="KW-0808">Transferase</keyword>
<dbReference type="PANTHER" id="PTHR43646:SF2">
    <property type="entry name" value="GLYCOSYLTRANSFERASE 2-LIKE DOMAIN-CONTAINING PROTEIN"/>
    <property type="match status" value="1"/>
</dbReference>
<protein>
    <submittedName>
        <fullName evidence="8">Glycosyltransferase</fullName>
    </submittedName>
</protein>
<feature type="domain" description="Glycosyltransferase 2-like" evidence="7">
    <location>
        <begin position="54"/>
        <end position="197"/>
    </location>
</feature>
<feature type="transmembrane region" description="Helical" evidence="6">
    <location>
        <begin position="371"/>
        <end position="392"/>
    </location>
</feature>
<dbReference type="RefSeq" id="WP_210511301.1">
    <property type="nucleotide sequence ID" value="NZ_JAFIDN010000004.1"/>
</dbReference>
<dbReference type="InterPro" id="IPR001173">
    <property type="entry name" value="Glyco_trans_2-like"/>
</dbReference>
<dbReference type="CDD" id="cd00761">
    <property type="entry name" value="Glyco_tranf_GTA_type"/>
    <property type="match status" value="1"/>
</dbReference>
<dbReference type="Gene3D" id="3.90.550.10">
    <property type="entry name" value="Spore Coat Polysaccharide Biosynthesis Protein SpsA, Chain A"/>
    <property type="match status" value="1"/>
</dbReference>